<dbReference type="GO" id="GO:0008296">
    <property type="term" value="F:3'-5'-DNA exonuclease activity"/>
    <property type="evidence" value="ECO:0007669"/>
    <property type="project" value="TreeGrafter"/>
</dbReference>
<feature type="compositionally biased region" description="Basic residues" evidence="2">
    <location>
        <begin position="708"/>
        <end position="720"/>
    </location>
</feature>
<dbReference type="InterPro" id="IPR050891">
    <property type="entry name" value="TatD-type_Hydrolase"/>
</dbReference>
<feature type="compositionally biased region" description="Basic and acidic residues" evidence="2">
    <location>
        <begin position="696"/>
        <end position="706"/>
    </location>
</feature>
<proteinExistence type="predicted"/>
<dbReference type="InterPro" id="IPR032466">
    <property type="entry name" value="Metal_Hydrolase"/>
</dbReference>
<dbReference type="PANTHER" id="PTHR10060:SF47">
    <property type="entry name" value="TATD RELATED DNASE"/>
    <property type="match status" value="1"/>
</dbReference>
<dbReference type="Gene3D" id="3.20.20.140">
    <property type="entry name" value="Metal-dependent hydrolases"/>
    <property type="match status" value="1"/>
</dbReference>
<organism evidence="3 4">
    <name type="scientific">Trypanosoma equiperdum</name>
    <dbReference type="NCBI Taxonomy" id="5694"/>
    <lineage>
        <taxon>Eukaryota</taxon>
        <taxon>Discoba</taxon>
        <taxon>Euglenozoa</taxon>
        <taxon>Kinetoplastea</taxon>
        <taxon>Metakinetoplastina</taxon>
        <taxon>Trypanosomatida</taxon>
        <taxon>Trypanosomatidae</taxon>
        <taxon>Trypanosoma</taxon>
    </lineage>
</organism>
<feature type="compositionally biased region" description="Basic and acidic residues" evidence="2">
    <location>
        <begin position="426"/>
        <end position="441"/>
    </location>
</feature>
<evidence type="ECO:0000313" key="4">
    <source>
        <dbReference type="Proteomes" id="UP000195570"/>
    </source>
</evidence>
<dbReference type="GeneID" id="92382376"/>
<dbReference type="InterPro" id="IPR001130">
    <property type="entry name" value="TatD-like"/>
</dbReference>
<evidence type="ECO:0000256" key="2">
    <source>
        <dbReference type="SAM" id="MobiDB-lite"/>
    </source>
</evidence>
<name>A0A1G4HZ46_TRYEQ</name>
<protein>
    <submittedName>
        <fullName evidence="3">TatD related DNase, putative</fullName>
    </submittedName>
</protein>
<keyword evidence="1" id="KW-0540">Nuclease</keyword>
<feature type="region of interest" description="Disordered" evidence="2">
    <location>
        <begin position="616"/>
        <end position="729"/>
    </location>
</feature>
<dbReference type="Pfam" id="PF01026">
    <property type="entry name" value="TatD_DNase"/>
    <property type="match status" value="1"/>
</dbReference>
<dbReference type="GO" id="GO:0005829">
    <property type="term" value="C:cytosol"/>
    <property type="evidence" value="ECO:0007669"/>
    <property type="project" value="TreeGrafter"/>
</dbReference>
<feature type="compositionally biased region" description="Low complexity" evidence="2">
    <location>
        <begin position="412"/>
        <end position="423"/>
    </location>
</feature>
<accession>A0A1G4HZ46</accession>
<keyword evidence="1" id="KW-0378">Hydrolase</keyword>
<feature type="compositionally biased region" description="Basic and acidic residues" evidence="2">
    <location>
        <begin position="680"/>
        <end position="689"/>
    </location>
</feature>
<dbReference type="EMBL" id="CZPT02000102">
    <property type="protein sequence ID" value="SCU64610.1"/>
    <property type="molecule type" value="Genomic_DNA"/>
</dbReference>
<gene>
    <name evidence="3" type="ORF">TEOVI_000844200</name>
</gene>
<reference evidence="3" key="1">
    <citation type="submission" date="2016-09" db="EMBL/GenBank/DDBJ databases">
        <authorList>
            <person name="Hebert L."/>
            <person name="Moumen B."/>
        </authorList>
    </citation>
    <scope>NUCLEOTIDE SEQUENCE [LARGE SCALE GENOMIC DNA]</scope>
    <source>
        <strain evidence="3">OVI</strain>
    </source>
</reference>
<comment type="caution">
    <text evidence="3">The sequence shown here is derived from an EMBL/GenBank/DDBJ whole genome shotgun (WGS) entry which is preliminary data.</text>
</comment>
<dbReference type="SUPFAM" id="SSF51556">
    <property type="entry name" value="Metallo-dependent hydrolases"/>
    <property type="match status" value="1"/>
</dbReference>
<sequence length="729" mass="78717">MGFVDRGGGREAKGSSLRHSKKNPGAPAARKASSVKQQPLARVAPVPPTFRDHVQHVDASVAILSRKFGTGYSELLVRAAREGGVGAALTWCGNFEQQDALIELCRQHNAAASVLDGEEGCSKLYCLVGVHVNSVDRTHKQQQEKWMEGVVAWTRHQEVIGLLSGFSLTRDSGTHFAQEWLLKELWRKAGELQLPIVLHLCPDERDGAVVTPEDIGANGNSENMLTDGNHTVDRAAELIAELMLDQADEGGCGKEHGATRKNPTAVVLHNGVGALSCSSAMRELVRKHVPKAPSEATTGAIGRGTPPIYVLATAEGVTSSNAPGIYRPSFVHSLRNYVSLSQLLIGTGSPWNTPQNIPDEYLRTMHNEPANYQYVALAVHNAISKDVLAESPEHQEFCATVRDNFLRVFFGSSPSGKQSPQQPCDARTEEAVGEKAADKPPKPPVHFDPSIKTSSDAVKSSPESMRYYLCLKCRRKLFHERALLTHPPDAARAHFNVRQAAAGRKSALKGKHQPAVGSCDSVCFLRVVDGAEGEWCVEDSGVVVHRLNATVSCGGCGSKLGTAADDCSCPCGCVIAGTTARLAATKVEAPIGRKAGGDLDELLLEAAREREQLLLERETAGHGCGSDSDDDGEGKRKVKEAKKNVKTNNRSNFTHFRNKNFAPKQHRGHHDGSNVANVGMKDDVDKVSDGDGDGDDERRVVEDTAAGRRARRKQNKKSNRHSVSETPSE</sequence>
<dbReference type="AlphaFoldDB" id="A0A1G4HZ46"/>
<keyword evidence="4" id="KW-1185">Reference proteome</keyword>
<dbReference type="RefSeq" id="XP_067076345.1">
    <property type="nucleotide sequence ID" value="XM_067220244.1"/>
</dbReference>
<feature type="region of interest" description="Disordered" evidence="2">
    <location>
        <begin position="412"/>
        <end position="458"/>
    </location>
</feature>
<evidence type="ECO:0000313" key="3">
    <source>
        <dbReference type="EMBL" id="SCU64610.1"/>
    </source>
</evidence>
<dbReference type="Proteomes" id="UP000195570">
    <property type="component" value="Unassembled WGS sequence"/>
</dbReference>
<feature type="region of interest" description="Disordered" evidence="2">
    <location>
        <begin position="1"/>
        <end position="41"/>
    </location>
</feature>
<dbReference type="VEuPathDB" id="TriTrypDB:TEOVI_000844200"/>
<dbReference type="PANTHER" id="PTHR10060">
    <property type="entry name" value="TATD FAMILY DEOXYRIBONUCLEASE"/>
    <property type="match status" value="1"/>
</dbReference>
<evidence type="ECO:0000256" key="1">
    <source>
        <dbReference type="ARBA" id="ARBA00022722"/>
    </source>
</evidence>